<dbReference type="Pfam" id="PF04082">
    <property type="entry name" value="Fungal_trans"/>
    <property type="match status" value="1"/>
</dbReference>
<name>A0A5J5F957_9PEZI</name>
<evidence type="ECO:0000256" key="2">
    <source>
        <dbReference type="ARBA" id="ARBA00023125"/>
    </source>
</evidence>
<evidence type="ECO:0000313" key="8">
    <source>
        <dbReference type="Proteomes" id="UP000326924"/>
    </source>
</evidence>
<dbReference type="InParanoid" id="A0A5J5F957"/>
<evidence type="ECO:0000313" key="7">
    <source>
        <dbReference type="EMBL" id="KAA8913895.1"/>
    </source>
</evidence>
<proteinExistence type="predicted"/>
<dbReference type="GO" id="GO:0005634">
    <property type="term" value="C:nucleus"/>
    <property type="evidence" value="ECO:0007669"/>
    <property type="project" value="TreeGrafter"/>
</dbReference>
<feature type="domain" description="Xylanolytic transcriptional activator regulatory" evidence="6">
    <location>
        <begin position="265"/>
        <end position="337"/>
    </location>
</feature>
<dbReference type="CDD" id="cd12148">
    <property type="entry name" value="fungal_TF_MHR"/>
    <property type="match status" value="1"/>
</dbReference>
<sequence>MDDLHDRCQRLQSLLQSIDPSIDVEDLVGGSLPSTTRYGHDRKQSSGAESSGVATPEEEDHDSDGEEDMNQCKFEWYEGDPSDTGAVLADGMAGLNIDSKEVGYLGRSSAAALLRHVCRLLKAHEQATGAVGLDLQDALSPVPSPKISEKRLEVNWTQDSLIEAYFQYHHASYPIVHEAIFREKVARFRSGEVKLNTHWQTLIQMVLLTGALMSSTDHNNMAALGDRDIYKVVNLDFFSYGTLEGVQALALMGSYLQKRDNPNTGYNCLGMAMRMALGLGLHRDVTESKGTTLGMEIRRRIWWTLYIFDVGASLTFGRPTIPSDKVFTKIPVNVNDYHLTDRNALLPPPCETVTVYSAMIAHAHLVVLMNRIHLNFFIHPRSLSSCRLPLSRELITKFDEQIARWHSALPQYFSDRNCEAWFAAPRAVVEWKAMNLRMLMYKCFLDCLSYSPVDHPAPSQIPANRQTHIALLPEVRKCLTFALSTLSSVRKFTKTYQPLWHGIGWYATYYVFQAALVLVTAILSVPKDASVSIWKDGILDALSCMRSVEASTPSATRVAAVLRWCLMRIEGGEVQQACVGTLHQTVEECRISVNELRQQMEMEYNGLLGGPGSGNVSGVTSPGGWNESGGPGYIFGAGGGFSNAAFFGQFENPTPPELELDAFGATGTFWGDDIGLFSEAGLVGMGLGADLEQQMPQPHPNMPPPMMQSYARVPPGGAFKHGTGIFDEASRSFA</sequence>
<evidence type="ECO:0000256" key="1">
    <source>
        <dbReference type="ARBA" id="ARBA00023015"/>
    </source>
</evidence>
<evidence type="ECO:0000256" key="4">
    <source>
        <dbReference type="ARBA" id="ARBA00023242"/>
    </source>
</evidence>
<dbReference type="OrthoDB" id="2283488at2759"/>
<dbReference type="InterPro" id="IPR007219">
    <property type="entry name" value="XnlR_reg_dom"/>
</dbReference>
<dbReference type="GO" id="GO:0006351">
    <property type="term" value="P:DNA-templated transcription"/>
    <property type="evidence" value="ECO:0007669"/>
    <property type="project" value="InterPro"/>
</dbReference>
<organism evidence="7 8">
    <name type="scientific">Sphaerosporella brunnea</name>
    <dbReference type="NCBI Taxonomy" id="1250544"/>
    <lineage>
        <taxon>Eukaryota</taxon>
        <taxon>Fungi</taxon>
        <taxon>Dikarya</taxon>
        <taxon>Ascomycota</taxon>
        <taxon>Pezizomycotina</taxon>
        <taxon>Pezizomycetes</taxon>
        <taxon>Pezizales</taxon>
        <taxon>Pyronemataceae</taxon>
        <taxon>Sphaerosporella</taxon>
    </lineage>
</organism>
<dbReference type="GO" id="GO:0000981">
    <property type="term" value="F:DNA-binding transcription factor activity, RNA polymerase II-specific"/>
    <property type="evidence" value="ECO:0007669"/>
    <property type="project" value="TreeGrafter"/>
</dbReference>
<reference evidence="7 8" key="1">
    <citation type="submission" date="2019-09" db="EMBL/GenBank/DDBJ databases">
        <title>Draft genome of the ectomycorrhizal ascomycete Sphaerosporella brunnea.</title>
        <authorList>
            <consortium name="DOE Joint Genome Institute"/>
            <person name="Benucci G.M."/>
            <person name="Marozzi G."/>
            <person name="Antonielli L."/>
            <person name="Sanchez S."/>
            <person name="Marco P."/>
            <person name="Wang X."/>
            <person name="Falini L.B."/>
            <person name="Barry K."/>
            <person name="Haridas S."/>
            <person name="Lipzen A."/>
            <person name="Labutti K."/>
            <person name="Grigoriev I.V."/>
            <person name="Murat C."/>
            <person name="Martin F."/>
            <person name="Albertini E."/>
            <person name="Donnini D."/>
            <person name="Bonito G."/>
        </authorList>
    </citation>
    <scope>NUCLEOTIDE SEQUENCE [LARGE SCALE GENOMIC DNA]</scope>
    <source>
        <strain evidence="7 8">Sb_GMNB300</strain>
    </source>
</reference>
<dbReference type="PANTHER" id="PTHR47424:SF3">
    <property type="entry name" value="REGULATORY PROTEIN GAL4"/>
    <property type="match status" value="1"/>
</dbReference>
<keyword evidence="2" id="KW-0238">DNA-binding</keyword>
<feature type="region of interest" description="Disordered" evidence="5">
    <location>
        <begin position="22"/>
        <end position="68"/>
    </location>
</feature>
<evidence type="ECO:0000256" key="3">
    <source>
        <dbReference type="ARBA" id="ARBA00023163"/>
    </source>
</evidence>
<protein>
    <submittedName>
        <fullName evidence="7">Fungal-specific transcription factor domain-containing protein</fullName>
    </submittedName>
</protein>
<dbReference type="Proteomes" id="UP000326924">
    <property type="component" value="Unassembled WGS sequence"/>
</dbReference>
<dbReference type="SMART" id="SM00906">
    <property type="entry name" value="Fungal_trans"/>
    <property type="match status" value="1"/>
</dbReference>
<comment type="caution">
    <text evidence="7">The sequence shown here is derived from an EMBL/GenBank/DDBJ whole genome shotgun (WGS) entry which is preliminary data.</text>
</comment>
<dbReference type="EMBL" id="VXIS01000011">
    <property type="protein sequence ID" value="KAA8913895.1"/>
    <property type="molecule type" value="Genomic_DNA"/>
</dbReference>
<keyword evidence="4" id="KW-0539">Nucleus</keyword>
<feature type="compositionally biased region" description="Acidic residues" evidence="5">
    <location>
        <begin position="56"/>
        <end position="68"/>
    </location>
</feature>
<dbReference type="GO" id="GO:0000435">
    <property type="term" value="P:positive regulation of transcription from RNA polymerase II promoter by galactose"/>
    <property type="evidence" value="ECO:0007669"/>
    <property type="project" value="TreeGrafter"/>
</dbReference>
<keyword evidence="1" id="KW-0805">Transcription regulation</keyword>
<accession>A0A5J5F957</accession>
<evidence type="ECO:0000259" key="6">
    <source>
        <dbReference type="SMART" id="SM00906"/>
    </source>
</evidence>
<keyword evidence="8" id="KW-1185">Reference proteome</keyword>
<dbReference type="GO" id="GO:0008270">
    <property type="term" value="F:zinc ion binding"/>
    <property type="evidence" value="ECO:0007669"/>
    <property type="project" value="InterPro"/>
</dbReference>
<gene>
    <name evidence="7" type="ORF">FN846DRAFT_902513</name>
</gene>
<keyword evidence="3" id="KW-0804">Transcription</keyword>
<dbReference type="AlphaFoldDB" id="A0A5J5F957"/>
<evidence type="ECO:0000256" key="5">
    <source>
        <dbReference type="SAM" id="MobiDB-lite"/>
    </source>
</evidence>
<dbReference type="GO" id="GO:0000978">
    <property type="term" value="F:RNA polymerase II cis-regulatory region sequence-specific DNA binding"/>
    <property type="evidence" value="ECO:0007669"/>
    <property type="project" value="TreeGrafter"/>
</dbReference>
<dbReference type="PANTHER" id="PTHR47424">
    <property type="entry name" value="REGULATORY PROTEIN GAL4"/>
    <property type="match status" value="1"/>
</dbReference>
<dbReference type="InterPro" id="IPR051127">
    <property type="entry name" value="Fungal_SecMet_Regulators"/>
</dbReference>